<feature type="compositionally biased region" description="Basic and acidic residues" evidence="1">
    <location>
        <begin position="110"/>
        <end position="137"/>
    </location>
</feature>
<feature type="region of interest" description="Disordered" evidence="1">
    <location>
        <begin position="94"/>
        <end position="141"/>
    </location>
</feature>
<keyword evidence="3" id="KW-1185">Reference proteome</keyword>
<dbReference type="Proteomes" id="UP000657918">
    <property type="component" value="Unassembled WGS sequence"/>
</dbReference>
<evidence type="ECO:0000313" key="2">
    <source>
        <dbReference type="EMBL" id="KAF9687068.1"/>
    </source>
</evidence>
<feature type="compositionally biased region" description="Basic and acidic residues" evidence="1">
    <location>
        <begin position="603"/>
        <end position="615"/>
    </location>
</feature>
<comment type="caution">
    <text evidence="2">The sequence shown here is derived from an EMBL/GenBank/DDBJ whole genome shotgun (WGS) entry which is preliminary data.</text>
</comment>
<name>A0A835N699_9ROSI</name>
<feature type="compositionally biased region" description="Basic residues" evidence="1">
    <location>
        <begin position="429"/>
        <end position="438"/>
    </location>
</feature>
<feature type="region of interest" description="Disordered" evidence="1">
    <location>
        <begin position="873"/>
        <end position="892"/>
    </location>
</feature>
<gene>
    <name evidence="2" type="ORF">SADUNF_Sadunf02G0055400</name>
</gene>
<feature type="region of interest" description="Disordered" evidence="1">
    <location>
        <begin position="330"/>
        <end position="353"/>
    </location>
</feature>
<feature type="compositionally biased region" description="Polar residues" evidence="1">
    <location>
        <begin position="583"/>
        <end position="602"/>
    </location>
</feature>
<feature type="region of interest" description="Disordered" evidence="1">
    <location>
        <begin position="1356"/>
        <end position="1440"/>
    </location>
</feature>
<dbReference type="EMBL" id="JADGMS010000002">
    <property type="protein sequence ID" value="KAF9687068.1"/>
    <property type="molecule type" value="Genomic_DNA"/>
</dbReference>
<feature type="compositionally biased region" description="Polar residues" evidence="1">
    <location>
        <begin position="1795"/>
        <end position="1816"/>
    </location>
</feature>
<sequence>MEEAEMDFHGMKRKRLQALCKKHGILANKSNAEMADLLTFTLKGIENPKEQGQGEVQKESDSMKVTKVLKNVTFRPHVEIREYEPSVCKGRKRKSMVNYGKASGSPPKCRNREQRTTERNVDEVVGKKRGRGGEKKGSVGVENVDVSDNSRAPVITKEGDVQLVKGGDKSSRRRLRSREVVIEENVEGGEGDLVISRNSSKRGESRKRGNSYGIRLSDEVSEENVSAIDDAIPTSAPSGSRRNDRKNESTSLSSVDFGKTESFGRITRLRAKLAENTSVTAKKAETAEAQDEYEKVPRTVEMLKGVGTYDLGRKSFVPRKESVVEILTEEGDESVKGGRRSRRNNRKKEGSSLSRGYLCKTEIVGRTTRSRSKLEENASSVTANKAETIEDESQKVMKPSSALGRKSFVPRKEAVVEILSEEGDESVKGGRRSRRNNRKKEGTSLSRGYFCETEIVGRTTRSRSKLEENASSLTANKAETIEDESQKVLHLEEPLKDFGRYALRRKSVVPQKGVAVETVSEEGLESVKDARRSKGNMVKATDSKHTVQVVTRRTRFGAQVTVESADEITEVNKEHNKAVQLEESLNAQDRNASRQKSFATQKGQEREGSDAKTENIKQSGSADLKFVNKVEASGQFSGEIEKAPVPIGHLTGSRSNTLVLSPTFSTVELGTGEAVGMAGCLKRKRSPSVEKDSSTVGECLAGKPSRELTQRAFSGNLAGSTVLGKVEKKQHGISAFQVMVEEAILTEETQIEDTGLSVPEPNGDKPNISLSCSQEVFKNSDKKGSESKTSEMRTNFSEVVAVCSNIKEGVDTKTNLLDTPSPTSTSLMLSNFASQETPENASQPMVFNEEADTVAGDMEKLDVDAILEVGVDDPCSRSMEGEGDLGNDNLDEHGQTELQANASDMFPLANRFSSAQQSDFSGLENGLERKELGKDMHEENVDVNDCSNEVVDNTSALEGDFCDLENTRQKIRTYKNEHEEASCDDRPSPTAGEKMVSFITEVNLQEDGDVLITQAAEENQNFISVENSGNVFLVCRGTCTHELLHGEGTCLSAPEKGTDEGENGSAAIVPIQFNGIGKQKLPFNACDFSEGRKIQHHDEKSTEKINSSCKDEKHVLEENEAAADALPQSSLQDRKEVTFAIVETTGESEVTTHSHIGKVSTGVNSSPMLFEKLGGYKEMNATRNCSIDASIDVPVSKYHEAAMDMKSARNMDGESDAEQCEIKEEELGCAIEIVHGDDNVCQKVCSEVASGLTQSFSKEMEGFEGKTFEMIMGRSSDFLISSKELASGKNTARYQCDQVVRKETVAGALLFELCDHSSGDEVAGNADASLTPTIYKKLENFGEKKVESGGNISKRIEGNDTWTDQETISGGSDSNTDTFTQGMDDRLDEVKTAEVSDGDPCDHISKYGEADIKESLSMTTEKLDTSDTQNEGTAQPNCPEGLGSLFSDYGGEFLKINDAGLNASAEIASADNEGIDETSDGVMGSELELGVEAGKFDDLKEVNPLELERSASVVLENHISMDVIAAFNVEKVKDDSELNQSNIDDEKEYSIVAPPQVTPKGIGEHSVEEGLLHASNYDCSAASNDAIKNIKADRAGSVSVIGKEKNSFGKTEGYTKWNERTPISPQNPKSSRKKAKKSSLEQKLFAESSSEICGTGSSTDAVLELKGLLSHGEKYKSHPGSKSIRNEAGVKVMASYDRVTNQVSPELLTGSEASALFTNWEVNLIQGNGEQDQVEESNGEALKDNLTSKDSEHAAWVKRNVRVLFTSREVNLIIGNGEQDQDQVEESDGVASEDNLISNDPLNEHAANTSISNNTLDDAPRDLKLHNIYYSEIQDTCEIGSGALDEVSSGAAAKMDILEEVGIGETSQTVILAGASQEMAESPLQERFLSCSKSEENLSPDTSCGLPEINSGASVVQQNGPESYEGEFVPQLYCKDMSSHGGEETTCDYRGSNPTEQGEFHEGDFEVLIAQNVGAKEVTEALTTDDTGLETNPIDPQEVAIEQSNEQPDALNESLLMAGLDHPSQNQSCRCHLRGDCIHALKEREIHFIETEATNSLHQLDDGVFSEETVDFGNGFVTSPFKHQRDVDSSTGTSVSASQHHITENDARELNLFFEENEQDENPTSGAWFLNTNLRNEGAVKVEENIVVTEQAAIQVDEKQHCELRRVDEQIEEEKHTYFSVSDVEGSKKQDCVPLEIDSIQERVSCENCQNKYVNTEHSYDSKEKEILMAVNEVNGYHDVVSSEQMGEHNSSYLKQHRNESLSVEDIGVIENLSPNVSSKPNTSILDQSSEVINSTSSQDIAVRDDQMRQLKVPSSQKTVSCDKEEETHSSDATQLTTSLVRRKTSKTGFVQATPQKMVTYTDMKENLASIKKEQRGNMTAPNPISKRRALENLRNN</sequence>
<accession>A0A835N699</accession>
<feature type="region of interest" description="Disordered" evidence="1">
    <location>
        <begin position="223"/>
        <end position="255"/>
    </location>
</feature>
<feature type="compositionally biased region" description="Basic and acidic residues" evidence="1">
    <location>
        <begin position="2321"/>
        <end position="2330"/>
    </location>
</feature>
<proteinExistence type="predicted"/>
<protein>
    <submittedName>
        <fullName evidence="2">Uncharacterized protein</fullName>
    </submittedName>
</protein>
<feature type="region of interest" description="Disordered" evidence="1">
    <location>
        <begin position="2315"/>
        <end position="2337"/>
    </location>
</feature>
<organism evidence="2 3">
    <name type="scientific">Salix dunnii</name>
    <dbReference type="NCBI Taxonomy" id="1413687"/>
    <lineage>
        <taxon>Eukaryota</taxon>
        <taxon>Viridiplantae</taxon>
        <taxon>Streptophyta</taxon>
        <taxon>Embryophyta</taxon>
        <taxon>Tracheophyta</taxon>
        <taxon>Spermatophyta</taxon>
        <taxon>Magnoliopsida</taxon>
        <taxon>eudicotyledons</taxon>
        <taxon>Gunneridae</taxon>
        <taxon>Pentapetalae</taxon>
        <taxon>rosids</taxon>
        <taxon>fabids</taxon>
        <taxon>Malpighiales</taxon>
        <taxon>Salicaceae</taxon>
        <taxon>Saliceae</taxon>
        <taxon>Salix</taxon>
    </lineage>
</organism>
<feature type="compositionally biased region" description="Polar residues" evidence="1">
    <location>
        <begin position="1360"/>
        <end position="1381"/>
    </location>
</feature>
<feature type="compositionally biased region" description="Basic and acidic residues" evidence="1">
    <location>
        <begin position="1383"/>
        <end position="1414"/>
    </location>
</feature>
<evidence type="ECO:0000313" key="3">
    <source>
        <dbReference type="Proteomes" id="UP000657918"/>
    </source>
</evidence>
<feature type="compositionally biased region" description="Polar residues" evidence="1">
    <location>
        <begin position="1416"/>
        <end position="1436"/>
    </location>
</feature>
<feature type="region of interest" description="Disordered" evidence="1">
    <location>
        <begin position="583"/>
        <end position="617"/>
    </location>
</feature>
<feature type="region of interest" description="Disordered" evidence="1">
    <location>
        <begin position="1776"/>
        <end position="1818"/>
    </location>
</feature>
<evidence type="ECO:0000256" key="1">
    <source>
        <dbReference type="SAM" id="MobiDB-lite"/>
    </source>
</evidence>
<feature type="region of interest" description="Disordered" evidence="1">
    <location>
        <begin position="422"/>
        <end position="444"/>
    </location>
</feature>
<reference evidence="2 3" key="1">
    <citation type="submission" date="2020-10" db="EMBL/GenBank/DDBJ databases">
        <title>Plant Genome Project.</title>
        <authorList>
            <person name="Zhang R.-G."/>
        </authorList>
    </citation>
    <scope>NUCLEOTIDE SEQUENCE [LARGE SCALE GENOMIC DNA]</scope>
    <source>
        <strain evidence="2">FAFU-HL-1</strain>
        <tissue evidence="2">Leaf</tissue>
    </source>
</reference>
<dbReference type="OrthoDB" id="913480at2759"/>
<feature type="compositionally biased region" description="Basic residues" evidence="1">
    <location>
        <begin position="337"/>
        <end position="346"/>
    </location>
</feature>
<feature type="region of interest" description="Disordered" evidence="1">
    <location>
        <begin position="2375"/>
        <end position="2397"/>
    </location>
</feature>
<feature type="compositionally biased region" description="Acidic residues" evidence="1">
    <location>
        <begin position="1779"/>
        <end position="1788"/>
    </location>
</feature>
<feature type="region of interest" description="Disordered" evidence="1">
    <location>
        <begin position="1611"/>
        <end position="1638"/>
    </location>
</feature>